<organism evidence="1 2">
    <name type="scientific">Campylobacter hyointestinalis subsp. hyointestinalis</name>
    <dbReference type="NCBI Taxonomy" id="91352"/>
    <lineage>
        <taxon>Bacteria</taxon>
        <taxon>Pseudomonadati</taxon>
        <taxon>Campylobacterota</taxon>
        <taxon>Epsilonproteobacteria</taxon>
        <taxon>Campylobacterales</taxon>
        <taxon>Campylobacteraceae</taxon>
        <taxon>Campylobacter</taxon>
    </lineage>
</organism>
<comment type="caution">
    <text evidence="1">The sequence shown here is derived from an EMBL/GenBank/DDBJ whole genome shotgun (WGS) entry which is preliminary data.</text>
</comment>
<dbReference type="AlphaFoldDB" id="A0A9W5EQK0"/>
<dbReference type="EMBL" id="FAVC01000001">
    <property type="protein sequence ID" value="CUU74456.1"/>
    <property type="molecule type" value="Genomic_DNA"/>
</dbReference>
<sequence>MKQRFTGGGMAIKTTLAELMYRLRTMTYVLMTSTRKKKITVQETVTKTLSNLTSTFNSDAYGIPAGTPIQLNSYLLGSVLVSSRHIAPLVIDIYINDDGSINLKKNSTDMKGDNNGFSHIAPYSVSFPTTINKTVEIEE</sequence>
<proteinExistence type="predicted"/>
<dbReference type="Proteomes" id="UP000052245">
    <property type="component" value="Unassembled WGS sequence"/>
</dbReference>
<evidence type="ECO:0000313" key="1">
    <source>
        <dbReference type="EMBL" id="CUU74456.1"/>
    </source>
</evidence>
<accession>A0A9W5EQK0</accession>
<gene>
    <name evidence="1" type="ORF">ERS739223_00460</name>
</gene>
<protein>
    <submittedName>
        <fullName evidence="1">Uncharacterized protein</fullName>
    </submittedName>
</protein>
<evidence type="ECO:0000313" key="2">
    <source>
        <dbReference type="Proteomes" id="UP000052245"/>
    </source>
</evidence>
<reference evidence="1 2" key="1">
    <citation type="submission" date="2015-11" db="EMBL/GenBank/DDBJ databases">
        <authorList>
            <consortium name="Pathogen Informatics"/>
        </authorList>
    </citation>
    <scope>NUCLEOTIDE SEQUENCE [LARGE SCALE GENOMIC DNA]</scope>
    <source>
        <strain evidence="1 2">007A-0283</strain>
    </source>
</reference>
<name>A0A9W5EQK0_CAMHY</name>